<keyword evidence="12" id="KW-1185">Reference proteome</keyword>
<comment type="caution">
    <text evidence="11">The sequence shown here is derived from an EMBL/GenBank/DDBJ whole genome shotgun (WGS) entry which is preliminary data.</text>
</comment>
<name>A0AAE3M7P4_9BACT</name>
<accession>A0AAE3M7P4</accession>
<dbReference type="EMBL" id="JAPDPJ010000065">
    <property type="protein sequence ID" value="MCW3788801.1"/>
    <property type="molecule type" value="Genomic_DNA"/>
</dbReference>
<evidence type="ECO:0000256" key="4">
    <source>
        <dbReference type="ARBA" id="ARBA00022989"/>
    </source>
</evidence>
<dbReference type="Proteomes" id="UP001209229">
    <property type="component" value="Unassembled WGS sequence"/>
</dbReference>
<dbReference type="InterPro" id="IPR017850">
    <property type="entry name" value="Alkaline_phosphatase_core_sf"/>
</dbReference>
<dbReference type="GO" id="GO:0005886">
    <property type="term" value="C:plasma membrane"/>
    <property type="evidence" value="ECO:0007669"/>
    <property type="project" value="UniProtKB-SubCell"/>
</dbReference>
<dbReference type="PANTHER" id="PTHR47371">
    <property type="entry name" value="LIPOTEICHOIC ACID SYNTHASE"/>
    <property type="match status" value="1"/>
</dbReference>
<feature type="binding site" evidence="8">
    <location>
        <position position="510"/>
    </location>
    <ligand>
        <name>Mn(2+)</name>
        <dbReference type="ChEBI" id="CHEBI:29035"/>
    </ligand>
</feature>
<feature type="binding site" evidence="8">
    <location>
        <position position="286"/>
    </location>
    <ligand>
        <name>Mn(2+)</name>
        <dbReference type="ChEBI" id="CHEBI:29035"/>
    </ligand>
</feature>
<feature type="binding site" evidence="8">
    <location>
        <position position="326"/>
    </location>
    <ligand>
        <name>Mn(2+)</name>
        <dbReference type="ChEBI" id="CHEBI:29035"/>
    </ligand>
</feature>
<evidence type="ECO:0000256" key="7">
    <source>
        <dbReference type="PIRSR" id="PIRSR005091-2"/>
    </source>
</evidence>
<sequence>MKNKIFPKRFALLKGFSITYLLFALVIRMILYFISFSDIDFSISHLFKIIGIGFAYDIGSLSYMMAFYSIYLLIMPSKFAGSKVDKIITFAGYWLFMIVITFSFLAEVTFWMEYQRRFNFIAIDYLLYTYEVLENINESYPLPIVIAAIGLIVYVAYRIKKRKLIFEKSFTKDNSFLSRIIVAVICCSVVAIFHYNIKNTQAEIFGNVNENELSKSGLYSFFAAYKSNELNYNEFYSTYNETEVFKKLRSNVLAVNDSFLSNEGLLRRTTNIGKELRPNVIFIGMESMSASYLKRFGSKKGMTPFLDQILSESILFTNLYATGTRTVRGLEAFSLSVPPTPGRSIVKRCNNESFFTVGDIFKQKGYSCTFITGGDGYFDNMANYFSYSGFDIVERAKKSRDRDELPTKRFQIEDEEITFENAWGACDGDIFNAVINKADIDSKSDKPFFYMLMTNSNHSPYTYPEGKVKIPSGTSRTGAITYADFAIGEFFEKVKDKEWFKNTVFVVASDHCAYSAGRTELNVKSHHIPAFIYNLNGSEPKEIDKLCSQIDILPTLFGYLNWTYTTKLFGKDVNEMTPESERAFIGNHRKLALLKAKHLMVLETQQKNECYEWDEATNELKKTACDENLLQETISYYQAAYELYKGGQLDK</sequence>
<feature type="binding site" evidence="8">
    <location>
        <position position="511"/>
    </location>
    <ligand>
        <name>Mn(2+)</name>
        <dbReference type="ChEBI" id="CHEBI:29035"/>
    </ligand>
</feature>
<evidence type="ECO:0000259" key="10">
    <source>
        <dbReference type="Pfam" id="PF00884"/>
    </source>
</evidence>
<dbReference type="RefSeq" id="WP_301192357.1">
    <property type="nucleotide sequence ID" value="NZ_JAPDPJ010000065.1"/>
</dbReference>
<feature type="binding site" evidence="7">
    <location>
        <position position="458"/>
    </location>
    <ligand>
        <name>substrate</name>
    </ligand>
</feature>
<dbReference type="InterPro" id="IPR012160">
    <property type="entry name" value="LtaS-like"/>
</dbReference>
<dbReference type="Pfam" id="PF00884">
    <property type="entry name" value="Sulfatase"/>
    <property type="match status" value="1"/>
</dbReference>
<comment type="subcellular location">
    <subcellularLocation>
        <location evidence="1">Cell membrane</location>
        <topology evidence="1">Multi-pass membrane protein</topology>
    </subcellularLocation>
</comment>
<dbReference type="PIRSF" id="PIRSF005091">
    <property type="entry name" value="Mmb_sulf_HI1246"/>
    <property type="match status" value="1"/>
</dbReference>
<feature type="transmembrane region" description="Helical" evidence="9">
    <location>
        <begin position="87"/>
        <end position="106"/>
    </location>
</feature>
<evidence type="ECO:0000256" key="5">
    <source>
        <dbReference type="ARBA" id="ARBA00023136"/>
    </source>
</evidence>
<gene>
    <name evidence="11" type="ORF">OM075_20185</name>
</gene>
<feature type="domain" description="Sulfatase N-terminal" evidence="10">
    <location>
        <begin position="278"/>
        <end position="560"/>
    </location>
</feature>
<dbReference type="PANTHER" id="PTHR47371:SF3">
    <property type="entry name" value="PHOSPHOGLYCEROL TRANSFERASE I"/>
    <property type="match status" value="1"/>
</dbReference>
<feature type="transmembrane region" description="Helical" evidence="9">
    <location>
        <begin position="12"/>
        <end position="34"/>
    </location>
</feature>
<feature type="active site" evidence="6">
    <location>
        <position position="326"/>
    </location>
</feature>
<evidence type="ECO:0000256" key="1">
    <source>
        <dbReference type="ARBA" id="ARBA00004651"/>
    </source>
</evidence>
<feature type="transmembrane region" description="Helical" evidence="9">
    <location>
        <begin position="140"/>
        <end position="157"/>
    </location>
</feature>
<evidence type="ECO:0000256" key="9">
    <source>
        <dbReference type="SAM" id="Phobius"/>
    </source>
</evidence>
<feature type="transmembrane region" description="Helical" evidence="9">
    <location>
        <begin position="177"/>
        <end position="197"/>
    </location>
</feature>
<keyword evidence="3 9" id="KW-0812">Transmembrane</keyword>
<evidence type="ECO:0000256" key="2">
    <source>
        <dbReference type="ARBA" id="ARBA00022475"/>
    </source>
</evidence>
<protein>
    <submittedName>
        <fullName evidence="11">LTA synthase family protein</fullName>
    </submittedName>
</protein>
<dbReference type="InterPro" id="IPR000917">
    <property type="entry name" value="Sulfatase_N"/>
</dbReference>
<keyword evidence="4 9" id="KW-1133">Transmembrane helix</keyword>
<feature type="transmembrane region" description="Helical" evidence="9">
    <location>
        <begin position="54"/>
        <end position="75"/>
    </location>
</feature>
<evidence type="ECO:0000313" key="12">
    <source>
        <dbReference type="Proteomes" id="UP001209229"/>
    </source>
</evidence>
<dbReference type="AlphaFoldDB" id="A0AAE3M7P4"/>
<evidence type="ECO:0000256" key="6">
    <source>
        <dbReference type="PIRSR" id="PIRSR005091-1"/>
    </source>
</evidence>
<keyword evidence="5 9" id="KW-0472">Membrane</keyword>
<proteinExistence type="predicted"/>
<dbReference type="SUPFAM" id="SSF53649">
    <property type="entry name" value="Alkaline phosphatase-like"/>
    <property type="match status" value="1"/>
</dbReference>
<dbReference type="GO" id="GO:0046872">
    <property type="term" value="F:metal ion binding"/>
    <property type="evidence" value="ECO:0007669"/>
    <property type="project" value="UniProtKB-KW"/>
</dbReference>
<keyword evidence="7" id="KW-0464">Manganese</keyword>
<dbReference type="CDD" id="cd16015">
    <property type="entry name" value="LTA_synthase"/>
    <property type="match status" value="1"/>
</dbReference>
<evidence type="ECO:0000313" key="11">
    <source>
        <dbReference type="EMBL" id="MCW3788801.1"/>
    </source>
</evidence>
<evidence type="ECO:0000256" key="8">
    <source>
        <dbReference type="PIRSR" id="PIRSR005091-3"/>
    </source>
</evidence>
<keyword evidence="2" id="KW-1003">Cell membrane</keyword>
<dbReference type="Gene3D" id="3.40.720.10">
    <property type="entry name" value="Alkaline Phosphatase, subunit A"/>
    <property type="match status" value="1"/>
</dbReference>
<evidence type="ECO:0000256" key="3">
    <source>
        <dbReference type="ARBA" id="ARBA00022692"/>
    </source>
</evidence>
<dbReference type="Gene3D" id="3.30.1120.80">
    <property type="match status" value="1"/>
</dbReference>
<reference evidence="11" key="1">
    <citation type="submission" date="2022-10" db="EMBL/GenBank/DDBJ databases">
        <authorList>
            <person name="Yu W.X."/>
        </authorList>
    </citation>
    <scope>NUCLEOTIDE SEQUENCE</scope>
    <source>
        <strain evidence="11">AAT</strain>
    </source>
</reference>
<organism evidence="11 12">
    <name type="scientific">Plebeiibacterium sediminum</name>
    <dbReference type="NCBI Taxonomy" id="2992112"/>
    <lineage>
        <taxon>Bacteria</taxon>
        <taxon>Pseudomonadati</taxon>
        <taxon>Bacteroidota</taxon>
        <taxon>Bacteroidia</taxon>
        <taxon>Marinilabiliales</taxon>
        <taxon>Marinilabiliaceae</taxon>
        <taxon>Plebeiibacterium</taxon>
    </lineage>
</organism>
<dbReference type="InterPro" id="IPR050448">
    <property type="entry name" value="OpgB/LTA_synthase_biosynth"/>
</dbReference>
<keyword evidence="7" id="KW-0479">Metal-binding</keyword>